<keyword evidence="1" id="KW-1133">Transmembrane helix</keyword>
<reference evidence="2 3" key="1">
    <citation type="submission" date="2011-08" db="EMBL/GenBank/DDBJ databases">
        <authorList>
            <person name="Lin Y."/>
            <person name="Hao X."/>
            <person name="Johnstone L."/>
            <person name="Miller S.J."/>
            <person name="Wei G."/>
            <person name="Rensing C."/>
        </authorList>
    </citation>
    <scope>NUCLEOTIDE SEQUENCE [LARGE SCALE GENOMIC DNA]</scope>
    <source>
        <strain evidence="2 3">K42</strain>
    </source>
</reference>
<name>G2GEW2_9ACTN</name>
<evidence type="ECO:0000313" key="2">
    <source>
        <dbReference type="EMBL" id="EGX57971.1"/>
    </source>
</evidence>
<feature type="transmembrane region" description="Helical" evidence="1">
    <location>
        <begin position="12"/>
        <end position="34"/>
    </location>
</feature>
<keyword evidence="1" id="KW-0472">Membrane</keyword>
<evidence type="ECO:0000256" key="1">
    <source>
        <dbReference type="SAM" id="Phobius"/>
    </source>
</evidence>
<comment type="caution">
    <text evidence="2">The sequence shown here is derived from an EMBL/GenBank/DDBJ whole genome shotgun (WGS) entry which is preliminary data.</text>
</comment>
<evidence type="ECO:0000313" key="3">
    <source>
        <dbReference type="Proteomes" id="UP000004217"/>
    </source>
</evidence>
<gene>
    <name evidence="2" type="ORF">SZN_20227</name>
</gene>
<protein>
    <submittedName>
        <fullName evidence="2">Uncharacterized protein</fullName>
    </submittedName>
</protein>
<dbReference type="AlphaFoldDB" id="G2GEW2"/>
<dbReference type="Proteomes" id="UP000004217">
    <property type="component" value="Unassembled WGS sequence"/>
</dbReference>
<organism evidence="2 3">
    <name type="scientific">Streptomyces zinciresistens K42</name>
    <dbReference type="NCBI Taxonomy" id="700597"/>
    <lineage>
        <taxon>Bacteria</taxon>
        <taxon>Bacillati</taxon>
        <taxon>Actinomycetota</taxon>
        <taxon>Actinomycetes</taxon>
        <taxon>Kitasatosporales</taxon>
        <taxon>Streptomycetaceae</taxon>
        <taxon>Streptomyces</taxon>
    </lineage>
</organism>
<keyword evidence="1" id="KW-0812">Transmembrane</keyword>
<dbReference type="RefSeq" id="WP_007497876.1">
    <property type="nucleotide sequence ID" value="NZ_AGBF01000072.1"/>
</dbReference>
<dbReference type="EMBL" id="AGBF01000072">
    <property type="protein sequence ID" value="EGX57971.1"/>
    <property type="molecule type" value="Genomic_DNA"/>
</dbReference>
<proteinExistence type="predicted"/>
<accession>G2GEW2</accession>
<dbReference type="PATRIC" id="fig|700597.3.peg.3968"/>
<keyword evidence="3" id="KW-1185">Reference proteome</keyword>
<sequence>MSIRREGFRGAPLGAVPPFVLPWAVLLGVLMWVLPVCVHASGGFVTSVGPPQGMTTAHVSTAHVSTAHVPTTSVSPAYMPAAPPEGDDTCADVGHSSGDEHCRPAADAVATTASPVDVPPPPPVGLAVAAGTPRAVPARAAPAVLPRAPGIHQLQVQRI</sequence>
<dbReference type="OrthoDB" id="9882420at2"/>